<protein>
    <submittedName>
        <fullName evidence="2">Uncharacterized protein</fullName>
    </submittedName>
</protein>
<evidence type="ECO:0000313" key="2">
    <source>
        <dbReference type="EMBL" id="BAM32999.1"/>
    </source>
</evidence>
<keyword evidence="1" id="KW-0812">Transmembrane</keyword>
<sequence>MCSLNEYLTLSPHNIGSFLLILYVLNLPTYLSKLCVKIPLKSFLRTQSVKLFEKSCNGGYGMGCIYLGDAYENGKV</sequence>
<dbReference type="Proteomes" id="UP000006036">
    <property type="component" value="Chromosome 1"/>
</dbReference>
<keyword evidence="1" id="KW-1133">Transmembrane helix</keyword>
<feature type="transmembrane region" description="Helical" evidence="1">
    <location>
        <begin position="15"/>
        <end position="36"/>
    </location>
</feature>
<organism evidence="2 3">
    <name type="scientific">Helicobacter cinaedi CCUG 18818 = ATCC BAA-847</name>
    <dbReference type="NCBI Taxonomy" id="537971"/>
    <lineage>
        <taxon>Bacteria</taxon>
        <taxon>Pseudomonadati</taxon>
        <taxon>Campylobacterota</taxon>
        <taxon>Epsilonproteobacteria</taxon>
        <taxon>Campylobacterales</taxon>
        <taxon>Helicobacteraceae</taxon>
        <taxon>Helicobacter</taxon>
    </lineage>
</organism>
<dbReference type="EMBL" id="AP012492">
    <property type="protein sequence ID" value="BAM32999.1"/>
    <property type="molecule type" value="Genomic_DNA"/>
</dbReference>
<keyword evidence="1" id="KW-0472">Membrane</keyword>
<dbReference type="KEGG" id="hcb:HCBAA847_1779"/>
<name>A0AAI8QHP6_9HELI</name>
<proteinExistence type="predicted"/>
<reference evidence="2 3" key="1">
    <citation type="journal article" date="2012" name="J. Bacteriol.">
        <title>Complete Genome Sequence of Helicobacter cinaedi Type Strain ATCC BAA-847.</title>
        <authorList>
            <person name="Miyoshi-Akiyama T."/>
            <person name="Takeshita N."/>
            <person name="Ohmagari N."/>
            <person name="Kirikae T."/>
        </authorList>
    </citation>
    <scope>NUCLEOTIDE SEQUENCE [LARGE SCALE GENOMIC DNA]</scope>
    <source>
        <strain evidence="2 3">ATCC BAA-847</strain>
    </source>
</reference>
<evidence type="ECO:0000313" key="3">
    <source>
        <dbReference type="Proteomes" id="UP000006036"/>
    </source>
</evidence>
<gene>
    <name evidence="2" type="ORF">HCBAA847_1779</name>
</gene>
<accession>A0AAI8QHP6</accession>
<evidence type="ECO:0000256" key="1">
    <source>
        <dbReference type="SAM" id="Phobius"/>
    </source>
</evidence>
<dbReference type="AlphaFoldDB" id="A0AAI8QHP6"/>